<dbReference type="PANTHER" id="PTHR23220">
    <property type="entry name" value="INTEGRIN ALPHA"/>
    <property type="match status" value="1"/>
</dbReference>
<feature type="repeat" description="FG-GAP" evidence="15">
    <location>
        <begin position="238"/>
        <end position="289"/>
    </location>
</feature>
<dbReference type="GO" id="GO:0098609">
    <property type="term" value="P:cell-cell adhesion"/>
    <property type="evidence" value="ECO:0007669"/>
    <property type="project" value="TreeGrafter"/>
</dbReference>
<dbReference type="PRINTS" id="PR01185">
    <property type="entry name" value="INTEGRINA"/>
</dbReference>
<evidence type="ECO:0000256" key="8">
    <source>
        <dbReference type="ARBA" id="ARBA00022889"/>
    </source>
</evidence>
<dbReference type="InterPro" id="IPR000413">
    <property type="entry name" value="Integrin_alpha"/>
</dbReference>
<dbReference type="Gene3D" id="3.40.50.410">
    <property type="entry name" value="von Willebrand factor, type A domain"/>
    <property type="match status" value="1"/>
</dbReference>
<dbReference type="PANTHER" id="PTHR23220:SF84">
    <property type="entry name" value="INTEGRIN ALPHA-L"/>
    <property type="match status" value="1"/>
</dbReference>
<feature type="compositionally biased region" description="Basic and acidic residues" evidence="17">
    <location>
        <begin position="763"/>
        <end position="774"/>
    </location>
</feature>
<keyword evidence="20" id="KW-1185">Reference proteome</keyword>
<comment type="subcellular location">
    <subcellularLocation>
        <location evidence="1 16">Membrane</location>
        <topology evidence="1 16">Single-pass type I membrane protein</topology>
    </subcellularLocation>
</comment>
<gene>
    <name evidence="19" type="ORF">Baya_14995</name>
</gene>
<sequence>MSMAVTTSTPASLASCSPSFTHECDGNSYVNGICYQFNSNLEFTSNLFSDFQECTKNKVNLVFLFDGSQSMTNSDFDFNKKFIWNIMTNLQNSSIQFAAVQFSGTFRTVFNFKDYVSGSVKTKLFNEKHMKDLTNTYRAINYTLIEVFNVVSGADPEATKALVIITDGAPSDNNIDEIQRCEKAHISRFIIGVGNIVSLTELEYLASEPKDSNIFMIQNYKGLNKLLDKLQNKIYGIEGVKGRKFAEELSQSGFSAATDKDSLILGAVGANDWSGALYTVTGSKKTTEFKGIKLKNAAYNVVVGHKDGVSIVFSGAPRFDHRGQVTLFNKKTHEWEAVSSISGEQLEMEKVLEVCESPQGRFGMSLAAVADLNGDQLQDLAVGAPLEENQQGAVYIYLGNQESGIRPDYSQRIVASSISSSLQHFGLAMDGVMDMGQDGLTDIAVGAKGAVLLLKSRPVVSVSAKLSFSPSEISLTHFDCLSSLENPAERNELLNLTICFMMTETNKRKGEEKSRLNISWELSADTMRQDSRAFFMKNVTSSRNLVMSVSLDLGSSCSNQIVYMPVPFQMNCRNKSCVSDLQLDFSFINRTLLVVDQASFIIRVTLLNEGDDSFNTSVVSNLGLKGLPVSVSFRMPSETTVNYHKLQNFTITVSKNLTACNITPLDQHDMTVKVELVIPPDIVAIRAIGGVVGLLLLLFLFILLWKCGFFKGKHHAVCEEETENQIERKEEGCDAEAEGETEESVSTAEEKPFIPAAVNEVSENEKQENGEVEM</sequence>
<dbReference type="Proteomes" id="UP000319801">
    <property type="component" value="Unassembled WGS sequence"/>
</dbReference>
<evidence type="ECO:0000256" key="4">
    <source>
        <dbReference type="ARBA" id="ARBA00022723"/>
    </source>
</evidence>
<protein>
    <submittedName>
        <fullName evidence="19">Integrin alpha-L</fullName>
    </submittedName>
</protein>
<dbReference type="InterPro" id="IPR013517">
    <property type="entry name" value="FG-GAP"/>
</dbReference>
<dbReference type="OrthoDB" id="5317514at2759"/>
<dbReference type="PROSITE" id="PS50234">
    <property type="entry name" value="VWFA"/>
    <property type="match status" value="1"/>
</dbReference>
<evidence type="ECO:0000256" key="17">
    <source>
        <dbReference type="SAM" id="MobiDB-lite"/>
    </source>
</evidence>
<keyword evidence="11 16" id="KW-0472">Membrane</keyword>
<reference evidence="19 20" key="1">
    <citation type="journal article" date="2019" name="Genome Biol. Evol.">
        <title>Whole-Genome Sequencing of the Giant Devil Catfish, Bagarius yarrelli.</title>
        <authorList>
            <person name="Jiang W."/>
            <person name="Lv Y."/>
            <person name="Cheng L."/>
            <person name="Yang K."/>
            <person name="Chao B."/>
            <person name="Wang X."/>
            <person name="Li Y."/>
            <person name="Pan X."/>
            <person name="You X."/>
            <person name="Zhang Y."/>
            <person name="Yang J."/>
            <person name="Li J."/>
            <person name="Zhang X."/>
            <person name="Liu S."/>
            <person name="Sun C."/>
            <person name="Yang J."/>
            <person name="Shi Q."/>
        </authorList>
    </citation>
    <scope>NUCLEOTIDE SEQUENCE [LARGE SCALE GENOMIC DNA]</scope>
    <source>
        <strain evidence="19">JWS20170419001</strain>
        <tissue evidence="19">Muscle</tissue>
    </source>
</reference>
<dbReference type="GO" id="GO:0046872">
    <property type="term" value="F:metal ion binding"/>
    <property type="evidence" value="ECO:0007669"/>
    <property type="project" value="UniProtKB-KW"/>
</dbReference>
<dbReference type="SMART" id="SM00327">
    <property type="entry name" value="VWA"/>
    <property type="match status" value="1"/>
</dbReference>
<keyword evidence="6" id="KW-0677">Repeat</keyword>
<dbReference type="GO" id="GO:0007229">
    <property type="term" value="P:integrin-mediated signaling pathway"/>
    <property type="evidence" value="ECO:0007669"/>
    <property type="project" value="UniProtKB-KW"/>
</dbReference>
<feature type="repeat" description="FG-GAP" evidence="15">
    <location>
        <begin position="349"/>
        <end position="406"/>
    </location>
</feature>
<keyword evidence="4" id="KW-0479">Metal-binding</keyword>
<dbReference type="InterPro" id="IPR032695">
    <property type="entry name" value="Integrin_dom_sf"/>
</dbReference>
<evidence type="ECO:0000256" key="2">
    <source>
        <dbReference type="ARBA" id="ARBA00008054"/>
    </source>
</evidence>
<dbReference type="PROSITE" id="PS51470">
    <property type="entry name" value="FG_GAP"/>
    <property type="match status" value="3"/>
</dbReference>
<dbReference type="PRINTS" id="PR00453">
    <property type="entry name" value="VWFADOMAIN"/>
</dbReference>
<dbReference type="Pfam" id="PF08441">
    <property type="entry name" value="Integrin_A_Ig_1"/>
    <property type="match status" value="1"/>
</dbReference>
<keyword evidence="7" id="KW-0106">Calcium</keyword>
<proteinExistence type="inferred from homology"/>
<organism evidence="19 20">
    <name type="scientific">Bagarius yarrelli</name>
    <name type="common">Goonch</name>
    <name type="synonym">Bagrus yarrelli</name>
    <dbReference type="NCBI Taxonomy" id="175774"/>
    <lineage>
        <taxon>Eukaryota</taxon>
        <taxon>Metazoa</taxon>
        <taxon>Chordata</taxon>
        <taxon>Craniata</taxon>
        <taxon>Vertebrata</taxon>
        <taxon>Euteleostomi</taxon>
        <taxon>Actinopterygii</taxon>
        <taxon>Neopterygii</taxon>
        <taxon>Teleostei</taxon>
        <taxon>Ostariophysi</taxon>
        <taxon>Siluriformes</taxon>
        <taxon>Sisoridae</taxon>
        <taxon>Sisorinae</taxon>
        <taxon>Bagarius</taxon>
    </lineage>
</organism>
<evidence type="ECO:0000256" key="7">
    <source>
        <dbReference type="ARBA" id="ARBA00022837"/>
    </source>
</evidence>
<feature type="domain" description="VWFA" evidence="18">
    <location>
        <begin position="60"/>
        <end position="230"/>
    </location>
</feature>
<keyword evidence="14" id="KW-0325">Glycoprotein</keyword>
<evidence type="ECO:0000256" key="1">
    <source>
        <dbReference type="ARBA" id="ARBA00004479"/>
    </source>
</evidence>
<dbReference type="SUPFAM" id="SSF69318">
    <property type="entry name" value="Integrin alpha N-terminal domain"/>
    <property type="match status" value="1"/>
</dbReference>
<evidence type="ECO:0000256" key="14">
    <source>
        <dbReference type="ARBA" id="ARBA00023180"/>
    </source>
</evidence>
<evidence type="ECO:0000256" key="6">
    <source>
        <dbReference type="ARBA" id="ARBA00022737"/>
    </source>
</evidence>
<dbReference type="InterPro" id="IPR013519">
    <property type="entry name" value="Int_alpha_beta-p"/>
</dbReference>
<accession>A0A556VAG9</accession>
<name>A0A556VAG9_BAGYA</name>
<evidence type="ECO:0000256" key="5">
    <source>
        <dbReference type="ARBA" id="ARBA00022729"/>
    </source>
</evidence>
<evidence type="ECO:0000256" key="13">
    <source>
        <dbReference type="ARBA" id="ARBA00023170"/>
    </source>
</evidence>
<dbReference type="Gene3D" id="2.60.40.1460">
    <property type="entry name" value="Integrin domains. Chain A, domain 2"/>
    <property type="match status" value="1"/>
</dbReference>
<dbReference type="GO" id="GO:0005178">
    <property type="term" value="F:integrin binding"/>
    <property type="evidence" value="ECO:0007669"/>
    <property type="project" value="TreeGrafter"/>
</dbReference>
<dbReference type="SMART" id="SM00191">
    <property type="entry name" value="Int_alpha"/>
    <property type="match status" value="3"/>
</dbReference>
<dbReference type="InterPro" id="IPR036465">
    <property type="entry name" value="vWFA_dom_sf"/>
</dbReference>
<dbReference type="SUPFAM" id="SSF53300">
    <property type="entry name" value="vWA-like"/>
    <property type="match status" value="1"/>
</dbReference>
<keyword evidence="10 16" id="KW-0401">Integrin</keyword>
<evidence type="ECO:0000256" key="9">
    <source>
        <dbReference type="ARBA" id="ARBA00022989"/>
    </source>
</evidence>
<dbReference type="Gene3D" id="1.20.5.930">
    <property type="entry name" value="Bicelle-embedded integrin alpha(iib) transmembrane segment"/>
    <property type="match status" value="1"/>
</dbReference>
<dbReference type="InterPro" id="IPR002035">
    <property type="entry name" value="VWF_A"/>
</dbReference>
<evidence type="ECO:0000313" key="19">
    <source>
        <dbReference type="EMBL" id="TTE81785.1"/>
    </source>
</evidence>
<dbReference type="Gene3D" id="2.130.10.130">
    <property type="entry name" value="Integrin alpha, N-terminal"/>
    <property type="match status" value="2"/>
</dbReference>
<dbReference type="Pfam" id="PF01839">
    <property type="entry name" value="FG-GAP"/>
    <property type="match status" value="1"/>
</dbReference>
<comment type="similarity">
    <text evidence="2 16">Belongs to the integrin alpha chain family.</text>
</comment>
<dbReference type="GO" id="GO:0008305">
    <property type="term" value="C:integrin complex"/>
    <property type="evidence" value="ECO:0007669"/>
    <property type="project" value="InterPro"/>
</dbReference>
<dbReference type="GO" id="GO:0033627">
    <property type="term" value="P:cell adhesion mediated by integrin"/>
    <property type="evidence" value="ECO:0007669"/>
    <property type="project" value="TreeGrafter"/>
</dbReference>
<evidence type="ECO:0000256" key="16">
    <source>
        <dbReference type="RuleBase" id="RU003762"/>
    </source>
</evidence>
<dbReference type="GO" id="GO:0009897">
    <property type="term" value="C:external side of plasma membrane"/>
    <property type="evidence" value="ECO:0007669"/>
    <property type="project" value="TreeGrafter"/>
</dbReference>
<dbReference type="GO" id="GO:0007160">
    <property type="term" value="P:cell-matrix adhesion"/>
    <property type="evidence" value="ECO:0007669"/>
    <property type="project" value="TreeGrafter"/>
</dbReference>
<evidence type="ECO:0000259" key="18">
    <source>
        <dbReference type="PROSITE" id="PS50234"/>
    </source>
</evidence>
<evidence type="ECO:0000256" key="10">
    <source>
        <dbReference type="ARBA" id="ARBA00023037"/>
    </source>
</evidence>
<dbReference type="AlphaFoldDB" id="A0A556VAG9"/>
<feature type="transmembrane region" description="Helical" evidence="16">
    <location>
        <begin position="683"/>
        <end position="705"/>
    </location>
</feature>
<comment type="caution">
    <text evidence="19">The sequence shown here is derived from an EMBL/GenBank/DDBJ whole genome shotgun (WGS) entry which is preliminary data.</text>
</comment>
<dbReference type="EMBL" id="VCAZ01000191">
    <property type="protein sequence ID" value="TTE81785.1"/>
    <property type="molecule type" value="Genomic_DNA"/>
</dbReference>
<keyword evidence="8 16" id="KW-0130">Cell adhesion</keyword>
<dbReference type="SUPFAM" id="SSF69179">
    <property type="entry name" value="Integrin domains"/>
    <property type="match status" value="2"/>
</dbReference>
<keyword evidence="9 16" id="KW-1133">Transmembrane helix</keyword>
<keyword evidence="3 16" id="KW-0812">Transmembrane</keyword>
<evidence type="ECO:0000256" key="11">
    <source>
        <dbReference type="ARBA" id="ARBA00023136"/>
    </source>
</evidence>
<evidence type="ECO:0000256" key="15">
    <source>
        <dbReference type="PROSITE-ProRule" id="PRU00803"/>
    </source>
</evidence>
<dbReference type="InterPro" id="IPR028994">
    <property type="entry name" value="Integrin_alpha_N"/>
</dbReference>
<dbReference type="Pfam" id="PF00092">
    <property type="entry name" value="VWA"/>
    <property type="match status" value="1"/>
</dbReference>
<keyword evidence="5" id="KW-0732">Signal</keyword>
<dbReference type="InterPro" id="IPR013649">
    <property type="entry name" value="Integrin_alpha_Ig-like_1"/>
</dbReference>
<keyword evidence="12" id="KW-1015">Disulfide bond</keyword>
<evidence type="ECO:0000313" key="20">
    <source>
        <dbReference type="Proteomes" id="UP000319801"/>
    </source>
</evidence>
<feature type="repeat" description="FG-GAP" evidence="15">
    <location>
        <begin position="411"/>
        <end position="471"/>
    </location>
</feature>
<feature type="region of interest" description="Disordered" evidence="17">
    <location>
        <begin position="721"/>
        <end position="774"/>
    </location>
</feature>
<evidence type="ECO:0000256" key="12">
    <source>
        <dbReference type="ARBA" id="ARBA00023157"/>
    </source>
</evidence>
<feature type="compositionally biased region" description="Acidic residues" evidence="17">
    <location>
        <begin position="733"/>
        <end position="743"/>
    </location>
</feature>
<keyword evidence="13 16" id="KW-0675">Receptor</keyword>
<evidence type="ECO:0000256" key="3">
    <source>
        <dbReference type="ARBA" id="ARBA00022692"/>
    </source>
</evidence>